<name>A0A7J5FMX3_PHOVU</name>
<reference evidence="2 3" key="1">
    <citation type="journal article" date="2019" name="Nat. Med.">
        <title>A library of human gut bacterial isolates paired with longitudinal multiomics data enables mechanistic microbiome research.</title>
        <authorList>
            <person name="Poyet M."/>
            <person name="Groussin M."/>
            <person name="Gibbons S.M."/>
            <person name="Avila-Pacheco J."/>
            <person name="Jiang X."/>
            <person name="Kearney S.M."/>
            <person name="Perrotta A.R."/>
            <person name="Berdy B."/>
            <person name="Zhao S."/>
            <person name="Lieberman T.D."/>
            <person name="Swanson P.K."/>
            <person name="Smith M."/>
            <person name="Roesemann S."/>
            <person name="Alexander J.E."/>
            <person name="Rich S.A."/>
            <person name="Livny J."/>
            <person name="Vlamakis H."/>
            <person name="Clish C."/>
            <person name="Bullock K."/>
            <person name="Deik A."/>
            <person name="Scott J."/>
            <person name="Pierce K.A."/>
            <person name="Xavier R.J."/>
            <person name="Alm E.J."/>
        </authorList>
    </citation>
    <scope>NUCLEOTIDE SEQUENCE [LARGE SCALE GENOMIC DNA]</scope>
    <source>
        <strain evidence="2 3">BIOML-A9</strain>
    </source>
</reference>
<dbReference type="EMBL" id="WCXA01000107">
    <property type="protein sequence ID" value="KAB3851927.1"/>
    <property type="molecule type" value="Genomic_DNA"/>
</dbReference>
<feature type="non-terminal residue" evidence="2">
    <location>
        <position position="122"/>
    </location>
</feature>
<keyword evidence="1" id="KW-0732">Signal</keyword>
<evidence type="ECO:0000256" key="1">
    <source>
        <dbReference type="SAM" id="SignalP"/>
    </source>
</evidence>
<accession>A0A7J5FMX3</accession>
<dbReference type="FunFam" id="2.60.40.1120:FF:000003">
    <property type="entry name" value="Outer membrane protein Omp121"/>
    <property type="match status" value="1"/>
</dbReference>
<sequence>MKTHENRALFSRALLKATTCLFLTAGAGVSSVWATPETTESMRTEMVQQQTVTVSGVVKDRKGEPIIGANIMEKGTTNGTITDFDGKYTLKVKNAKSILVVSYIGYQTQEIPVGNGGKKDIT</sequence>
<dbReference type="SUPFAM" id="SSF49464">
    <property type="entry name" value="Carboxypeptidase regulatory domain-like"/>
    <property type="match status" value="1"/>
</dbReference>
<dbReference type="Pfam" id="PF13715">
    <property type="entry name" value="CarbopepD_reg_2"/>
    <property type="match status" value="1"/>
</dbReference>
<proteinExistence type="predicted"/>
<evidence type="ECO:0000313" key="2">
    <source>
        <dbReference type="EMBL" id="KAB3851927.1"/>
    </source>
</evidence>
<dbReference type="AlphaFoldDB" id="A0A7J5FMX3"/>
<dbReference type="InterPro" id="IPR008969">
    <property type="entry name" value="CarboxyPept-like_regulatory"/>
</dbReference>
<feature type="chain" id="PRO_5029757080" evidence="1">
    <location>
        <begin position="35"/>
        <end position="122"/>
    </location>
</feature>
<gene>
    <name evidence="2" type="ORF">GAS37_23740</name>
</gene>
<dbReference type="RefSeq" id="WP_181978954.1">
    <property type="nucleotide sequence ID" value="NZ_JAHOJG010000154.1"/>
</dbReference>
<dbReference type="Proteomes" id="UP000470332">
    <property type="component" value="Unassembled WGS sequence"/>
</dbReference>
<evidence type="ECO:0000313" key="3">
    <source>
        <dbReference type="Proteomes" id="UP000470332"/>
    </source>
</evidence>
<dbReference type="Gene3D" id="2.60.40.1120">
    <property type="entry name" value="Carboxypeptidase-like, regulatory domain"/>
    <property type="match status" value="1"/>
</dbReference>
<protein>
    <submittedName>
        <fullName evidence="2">SusC/RagA family TonB-linked outer membrane protein</fullName>
    </submittedName>
</protein>
<feature type="signal peptide" evidence="1">
    <location>
        <begin position="1"/>
        <end position="34"/>
    </location>
</feature>
<comment type="caution">
    <text evidence="2">The sequence shown here is derived from an EMBL/GenBank/DDBJ whole genome shotgun (WGS) entry which is preliminary data.</text>
</comment>
<organism evidence="2 3">
    <name type="scientific">Phocaeicola vulgatus</name>
    <name type="common">Bacteroides vulgatus</name>
    <dbReference type="NCBI Taxonomy" id="821"/>
    <lineage>
        <taxon>Bacteria</taxon>
        <taxon>Pseudomonadati</taxon>
        <taxon>Bacteroidota</taxon>
        <taxon>Bacteroidia</taxon>
        <taxon>Bacteroidales</taxon>
        <taxon>Bacteroidaceae</taxon>
        <taxon>Phocaeicola</taxon>
    </lineage>
</organism>